<feature type="non-terminal residue" evidence="1">
    <location>
        <position position="39"/>
    </location>
</feature>
<sequence length="39" mass="4522">MKALEQNKTWSVMTLPDGKKMVECKWVFTVKYNSNGSIE</sequence>
<name>A0A2K3KQU1_TRIPR</name>
<reference evidence="1 2" key="2">
    <citation type="journal article" date="2017" name="Front. Plant Sci.">
        <title>Gene Classification and Mining of Molecular Markers Useful in Red Clover (Trifolium pratense) Breeding.</title>
        <authorList>
            <person name="Istvanek J."/>
            <person name="Dluhosova J."/>
            <person name="Dluhos P."/>
            <person name="Patkova L."/>
            <person name="Nedelnik J."/>
            <person name="Repkova J."/>
        </authorList>
    </citation>
    <scope>NUCLEOTIDE SEQUENCE [LARGE SCALE GENOMIC DNA]</scope>
    <source>
        <strain evidence="2">cv. Tatra</strain>
        <tissue evidence="1">Young leaves</tissue>
    </source>
</reference>
<protein>
    <submittedName>
        <fullName evidence="1">Tyrosine decarboxylase 1-like protein</fullName>
    </submittedName>
</protein>
<proteinExistence type="predicted"/>
<reference evidence="1 2" key="1">
    <citation type="journal article" date="2014" name="Am. J. Bot.">
        <title>Genome assembly and annotation for red clover (Trifolium pratense; Fabaceae).</title>
        <authorList>
            <person name="Istvanek J."/>
            <person name="Jaros M."/>
            <person name="Krenek A."/>
            <person name="Repkova J."/>
        </authorList>
    </citation>
    <scope>NUCLEOTIDE SEQUENCE [LARGE SCALE GENOMIC DNA]</scope>
    <source>
        <strain evidence="2">cv. Tatra</strain>
        <tissue evidence="1">Young leaves</tissue>
    </source>
</reference>
<organism evidence="1 2">
    <name type="scientific">Trifolium pratense</name>
    <name type="common">Red clover</name>
    <dbReference type="NCBI Taxonomy" id="57577"/>
    <lineage>
        <taxon>Eukaryota</taxon>
        <taxon>Viridiplantae</taxon>
        <taxon>Streptophyta</taxon>
        <taxon>Embryophyta</taxon>
        <taxon>Tracheophyta</taxon>
        <taxon>Spermatophyta</taxon>
        <taxon>Magnoliopsida</taxon>
        <taxon>eudicotyledons</taxon>
        <taxon>Gunneridae</taxon>
        <taxon>Pentapetalae</taxon>
        <taxon>rosids</taxon>
        <taxon>fabids</taxon>
        <taxon>Fabales</taxon>
        <taxon>Fabaceae</taxon>
        <taxon>Papilionoideae</taxon>
        <taxon>50 kb inversion clade</taxon>
        <taxon>NPAAA clade</taxon>
        <taxon>Hologalegina</taxon>
        <taxon>IRL clade</taxon>
        <taxon>Trifolieae</taxon>
        <taxon>Trifolium</taxon>
    </lineage>
</organism>
<dbReference type="AlphaFoldDB" id="A0A2K3KQU1"/>
<accession>A0A2K3KQU1</accession>
<dbReference type="EMBL" id="ASHM01232013">
    <property type="protein sequence ID" value="PNX68657.1"/>
    <property type="molecule type" value="Genomic_DNA"/>
</dbReference>
<evidence type="ECO:0000313" key="2">
    <source>
        <dbReference type="Proteomes" id="UP000236291"/>
    </source>
</evidence>
<evidence type="ECO:0000313" key="1">
    <source>
        <dbReference type="EMBL" id="PNX68657.1"/>
    </source>
</evidence>
<comment type="caution">
    <text evidence="1">The sequence shown here is derived from an EMBL/GenBank/DDBJ whole genome shotgun (WGS) entry which is preliminary data.</text>
</comment>
<dbReference type="Proteomes" id="UP000236291">
    <property type="component" value="Unassembled WGS sequence"/>
</dbReference>
<gene>
    <name evidence="1" type="ORF">L195_g064079</name>
</gene>